<evidence type="ECO:0000259" key="5">
    <source>
        <dbReference type="PROSITE" id="PS51898"/>
    </source>
</evidence>
<dbReference type="InterPro" id="IPR044068">
    <property type="entry name" value="CB"/>
</dbReference>
<dbReference type="PANTHER" id="PTHR30349:SF81">
    <property type="entry name" value="TYROSINE RECOMBINASE XERC"/>
    <property type="match status" value="1"/>
</dbReference>
<name>A0A0R1UGN6_9LACO</name>
<dbReference type="AlphaFoldDB" id="A0A0R1UGN6"/>
<dbReference type="Pfam" id="PF00589">
    <property type="entry name" value="Phage_integrase"/>
    <property type="match status" value="1"/>
</dbReference>
<dbReference type="InterPro" id="IPR010998">
    <property type="entry name" value="Integrase_recombinase_N"/>
</dbReference>
<keyword evidence="3" id="KW-0233">DNA recombination</keyword>
<dbReference type="Gene3D" id="1.10.443.10">
    <property type="entry name" value="Intergrase catalytic core"/>
    <property type="match status" value="1"/>
</dbReference>
<dbReference type="SUPFAM" id="SSF56349">
    <property type="entry name" value="DNA breaking-rejoining enzymes"/>
    <property type="match status" value="1"/>
</dbReference>
<dbReference type="Gene3D" id="1.10.150.130">
    <property type="match status" value="1"/>
</dbReference>
<dbReference type="PROSITE" id="PS51898">
    <property type="entry name" value="TYR_RECOMBINASE"/>
    <property type="match status" value="1"/>
</dbReference>
<evidence type="ECO:0000256" key="1">
    <source>
        <dbReference type="ARBA" id="ARBA00022908"/>
    </source>
</evidence>
<gene>
    <name evidence="7" type="ORF">FC43_GL001924</name>
</gene>
<dbReference type="GO" id="GO:0015074">
    <property type="term" value="P:DNA integration"/>
    <property type="evidence" value="ECO:0007669"/>
    <property type="project" value="UniProtKB-KW"/>
</dbReference>
<keyword evidence="2 4" id="KW-0238">DNA-binding</keyword>
<evidence type="ECO:0000256" key="3">
    <source>
        <dbReference type="ARBA" id="ARBA00023172"/>
    </source>
</evidence>
<dbReference type="InterPro" id="IPR004107">
    <property type="entry name" value="Integrase_SAM-like_N"/>
</dbReference>
<sequence>MTDLKAPVTDFLAQLAQRRSASTVENYARDLRRMQQVLLEHQLENWGAADQYVWLEWLNQLSTTTSLASRRRYLSSLRQFYRFLLNEHLVEQDPTRDLKLPPLVATPTPHLSEPAMVQLLTAVKDTTPLALRDRALLELLYATGVKVSELLTLDVTDLNFELGFLTVRDHLGQARLLPLSPVAQHWLQRYLQVARPLLQQDGRSAGVFLNARGGRLSRQAVWQLLKTTGQAAALTIEVTPQVMRESFTAHLLAHQADYLVVMQLLGKQLPQAPLVPFSRVKAVYQATFPRYQEEG</sequence>
<comment type="caution">
    <text evidence="7">The sequence shown here is derived from an EMBL/GenBank/DDBJ whole genome shotgun (WGS) entry which is preliminary data.</text>
</comment>
<dbReference type="GO" id="GO:0003677">
    <property type="term" value="F:DNA binding"/>
    <property type="evidence" value="ECO:0007669"/>
    <property type="project" value="UniProtKB-UniRule"/>
</dbReference>
<reference evidence="7 8" key="1">
    <citation type="journal article" date="2015" name="Genome Announc.">
        <title>Expanding the biotechnology potential of lactobacilli through comparative genomics of 213 strains and associated genera.</title>
        <authorList>
            <person name="Sun Z."/>
            <person name="Harris H.M."/>
            <person name="McCann A."/>
            <person name="Guo C."/>
            <person name="Argimon S."/>
            <person name="Zhang W."/>
            <person name="Yang X."/>
            <person name="Jeffery I.B."/>
            <person name="Cooney J.C."/>
            <person name="Kagawa T.F."/>
            <person name="Liu W."/>
            <person name="Song Y."/>
            <person name="Salvetti E."/>
            <person name="Wrobel A."/>
            <person name="Rasinkangas P."/>
            <person name="Parkhill J."/>
            <person name="Rea M.C."/>
            <person name="O'Sullivan O."/>
            <person name="Ritari J."/>
            <person name="Douillard F.P."/>
            <person name="Paul Ross R."/>
            <person name="Yang R."/>
            <person name="Briner A.E."/>
            <person name="Felis G.E."/>
            <person name="de Vos W.M."/>
            <person name="Barrangou R."/>
            <person name="Klaenhammer T.R."/>
            <person name="Caufield P.W."/>
            <person name="Cui Y."/>
            <person name="Zhang H."/>
            <person name="O'Toole P.W."/>
        </authorList>
    </citation>
    <scope>NUCLEOTIDE SEQUENCE [LARGE SCALE GENOMIC DNA]</scope>
    <source>
        <strain evidence="7 8">DSM 15946</strain>
    </source>
</reference>
<dbReference type="EMBL" id="AZFK01000004">
    <property type="protein sequence ID" value="KRL92477.1"/>
    <property type="molecule type" value="Genomic_DNA"/>
</dbReference>
<feature type="domain" description="Core-binding (CB)" evidence="6">
    <location>
        <begin position="2"/>
        <end position="85"/>
    </location>
</feature>
<dbReference type="InterPro" id="IPR050090">
    <property type="entry name" value="Tyrosine_recombinase_XerCD"/>
</dbReference>
<dbReference type="Pfam" id="PF02899">
    <property type="entry name" value="Phage_int_SAM_1"/>
    <property type="match status" value="1"/>
</dbReference>
<proteinExistence type="predicted"/>
<dbReference type="RefSeq" id="WP_056953325.1">
    <property type="nucleotide sequence ID" value="NZ_AZFK01000004.1"/>
</dbReference>
<dbReference type="InterPro" id="IPR013762">
    <property type="entry name" value="Integrase-like_cat_sf"/>
</dbReference>
<accession>A0A0R1UGN6</accession>
<evidence type="ECO:0000256" key="2">
    <source>
        <dbReference type="ARBA" id="ARBA00023125"/>
    </source>
</evidence>
<dbReference type="GO" id="GO:0006310">
    <property type="term" value="P:DNA recombination"/>
    <property type="evidence" value="ECO:0007669"/>
    <property type="project" value="UniProtKB-KW"/>
</dbReference>
<dbReference type="InterPro" id="IPR011010">
    <property type="entry name" value="DNA_brk_join_enz"/>
</dbReference>
<dbReference type="PANTHER" id="PTHR30349">
    <property type="entry name" value="PHAGE INTEGRASE-RELATED"/>
    <property type="match status" value="1"/>
</dbReference>
<keyword evidence="1" id="KW-0229">DNA integration</keyword>
<dbReference type="PATRIC" id="fig|1423760.3.peg.2013"/>
<dbReference type="PROSITE" id="PS51900">
    <property type="entry name" value="CB"/>
    <property type="match status" value="1"/>
</dbReference>
<evidence type="ECO:0000313" key="8">
    <source>
        <dbReference type="Proteomes" id="UP000050816"/>
    </source>
</evidence>
<dbReference type="Proteomes" id="UP000050816">
    <property type="component" value="Unassembled WGS sequence"/>
</dbReference>
<evidence type="ECO:0000313" key="7">
    <source>
        <dbReference type="EMBL" id="KRL92477.1"/>
    </source>
</evidence>
<evidence type="ECO:0000256" key="4">
    <source>
        <dbReference type="PROSITE-ProRule" id="PRU01248"/>
    </source>
</evidence>
<feature type="domain" description="Tyr recombinase" evidence="5">
    <location>
        <begin position="106"/>
        <end position="295"/>
    </location>
</feature>
<organism evidence="7 8">
    <name type="scientific">Limosilactobacillus ingluviei DSM 15946</name>
    <dbReference type="NCBI Taxonomy" id="1423760"/>
    <lineage>
        <taxon>Bacteria</taxon>
        <taxon>Bacillati</taxon>
        <taxon>Bacillota</taxon>
        <taxon>Bacilli</taxon>
        <taxon>Lactobacillales</taxon>
        <taxon>Lactobacillaceae</taxon>
        <taxon>Limosilactobacillus</taxon>
    </lineage>
</organism>
<dbReference type="InterPro" id="IPR002104">
    <property type="entry name" value="Integrase_catalytic"/>
</dbReference>
<protein>
    <submittedName>
        <fullName evidence="7">Tyrosine recombinase XerD</fullName>
    </submittedName>
</protein>
<evidence type="ECO:0000259" key="6">
    <source>
        <dbReference type="PROSITE" id="PS51900"/>
    </source>
</evidence>